<evidence type="ECO:0000259" key="1">
    <source>
        <dbReference type="Pfam" id="PF02627"/>
    </source>
</evidence>
<dbReference type="SUPFAM" id="SSF69118">
    <property type="entry name" value="AhpD-like"/>
    <property type="match status" value="1"/>
</dbReference>
<dbReference type="NCBIfam" id="TIGR00778">
    <property type="entry name" value="ahpD_dom"/>
    <property type="match status" value="1"/>
</dbReference>
<dbReference type="InterPro" id="IPR029032">
    <property type="entry name" value="AhpD-like"/>
</dbReference>
<dbReference type="RefSeq" id="WP_184392115.1">
    <property type="nucleotide sequence ID" value="NZ_BAAAJD010000043.1"/>
</dbReference>
<dbReference type="EMBL" id="JACHDB010000001">
    <property type="protein sequence ID" value="MBB5432564.1"/>
    <property type="molecule type" value="Genomic_DNA"/>
</dbReference>
<dbReference type="PANTHER" id="PTHR34846:SF7">
    <property type="entry name" value="BLL7811 PROTEIN"/>
    <property type="match status" value="1"/>
</dbReference>
<keyword evidence="2" id="KW-0575">Peroxidase</keyword>
<evidence type="ECO:0000313" key="2">
    <source>
        <dbReference type="EMBL" id="MBB5432564.1"/>
    </source>
</evidence>
<sequence>MSTAAEHGHARVDVAAEFGEMYPSAMAINKLVGEAIGEHLAELVYLRGSYLNGCAFCIDTHTRAAIRAGRSERKLFLVAAWREAPDHFTEAERAALALTDEVTRLGEHGVSDEVYGRAAEHFPPRELAALITGIALINFLNRIGVTTHMQPPVRD</sequence>
<keyword evidence="2" id="KW-0560">Oxidoreductase</keyword>
<name>A0A7W8VE47_9ACTN</name>
<keyword evidence="3" id="KW-1185">Reference proteome</keyword>
<reference evidence="2 3" key="1">
    <citation type="submission" date="2020-08" db="EMBL/GenBank/DDBJ databases">
        <title>Sequencing the genomes of 1000 actinobacteria strains.</title>
        <authorList>
            <person name="Klenk H.-P."/>
        </authorList>
    </citation>
    <scope>NUCLEOTIDE SEQUENCE [LARGE SCALE GENOMIC DNA]</scope>
    <source>
        <strain evidence="2 3">DSM 44551</strain>
    </source>
</reference>
<dbReference type="InterPro" id="IPR004675">
    <property type="entry name" value="AhpD_core"/>
</dbReference>
<dbReference type="Pfam" id="PF02627">
    <property type="entry name" value="CMD"/>
    <property type="match status" value="1"/>
</dbReference>
<gene>
    <name evidence="2" type="ORF">HDA36_002648</name>
</gene>
<protein>
    <submittedName>
        <fullName evidence="2">AhpD family alkylhydroperoxidase</fullName>
    </submittedName>
</protein>
<dbReference type="GO" id="GO:0051920">
    <property type="term" value="F:peroxiredoxin activity"/>
    <property type="evidence" value="ECO:0007669"/>
    <property type="project" value="InterPro"/>
</dbReference>
<dbReference type="AlphaFoldDB" id="A0A7W8VE47"/>
<accession>A0A7W8VE47</accession>
<dbReference type="Proteomes" id="UP000572635">
    <property type="component" value="Unassembled WGS sequence"/>
</dbReference>
<evidence type="ECO:0000313" key="3">
    <source>
        <dbReference type="Proteomes" id="UP000572635"/>
    </source>
</evidence>
<feature type="domain" description="Carboxymuconolactone decarboxylase-like" evidence="1">
    <location>
        <begin position="34"/>
        <end position="101"/>
    </location>
</feature>
<dbReference type="PANTHER" id="PTHR34846">
    <property type="entry name" value="4-CARBOXYMUCONOLACTONE DECARBOXYLASE FAMILY PROTEIN (AFU_ORTHOLOGUE AFUA_6G11590)"/>
    <property type="match status" value="1"/>
</dbReference>
<dbReference type="Gene3D" id="1.20.1290.10">
    <property type="entry name" value="AhpD-like"/>
    <property type="match status" value="1"/>
</dbReference>
<dbReference type="InterPro" id="IPR003779">
    <property type="entry name" value="CMD-like"/>
</dbReference>
<proteinExistence type="predicted"/>
<comment type="caution">
    <text evidence="2">The sequence shown here is derived from an EMBL/GenBank/DDBJ whole genome shotgun (WGS) entry which is preliminary data.</text>
</comment>
<organism evidence="2 3">
    <name type="scientific">Nocardiopsis composta</name>
    <dbReference type="NCBI Taxonomy" id="157465"/>
    <lineage>
        <taxon>Bacteria</taxon>
        <taxon>Bacillati</taxon>
        <taxon>Actinomycetota</taxon>
        <taxon>Actinomycetes</taxon>
        <taxon>Streptosporangiales</taxon>
        <taxon>Nocardiopsidaceae</taxon>
        <taxon>Nocardiopsis</taxon>
    </lineage>
</organism>